<evidence type="ECO:0000313" key="4">
    <source>
        <dbReference type="Proteomes" id="UP000308530"/>
    </source>
</evidence>
<dbReference type="Gene3D" id="3.40.50.1820">
    <property type="entry name" value="alpha/beta hydrolase"/>
    <property type="match status" value="1"/>
</dbReference>
<dbReference type="PANTHER" id="PTHR43689:SF8">
    <property type="entry name" value="ALPHA_BETA-HYDROLASES SUPERFAMILY PROTEIN"/>
    <property type="match status" value="1"/>
</dbReference>
<proteinExistence type="predicted"/>
<evidence type="ECO:0000259" key="2">
    <source>
        <dbReference type="Pfam" id="PF12697"/>
    </source>
</evidence>
<dbReference type="PANTHER" id="PTHR43689">
    <property type="entry name" value="HYDROLASE"/>
    <property type="match status" value="1"/>
</dbReference>
<feature type="region of interest" description="Disordered" evidence="1">
    <location>
        <begin position="309"/>
        <end position="332"/>
    </location>
</feature>
<name>A0ABX6QJG0_9HYPH</name>
<dbReference type="RefSeq" id="WP_138287143.1">
    <property type="nucleotide sequence ID" value="NZ_CP058350.1"/>
</dbReference>
<dbReference type="Proteomes" id="UP000308530">
    <property type="component" value="Chromosome"/>
</dbReference>
<evidence type="ECO:0000313" key="3">
    <source>
        <dbReference type="EMBL" id="QLF68699.1"/>
    </source>
</evidence>
<dbReference type="InterPro" id="IPR000073">
    <property type="entry name" value="AB_hydrolase_1"/>
</dbReference>
<reference evidence="3 4" key="1">
    <citation type="submission" date="2020-06" db="EMBL/GenBank/DDBJ databases">
        <title>Genome sequence of Rhizobium sp strain ADMK78.</title>
        <authorList>
            <person name="Rahi P."/>
        </authorList>
    </citation>
    <scope>NUCLEOTIDE SEQUENCE [LARGE SCALE GENOMIC DNA]</scope>
    <source>
        <strain evidence="3 4">ADMK78</strain>
    </source>
</reference>
<keyword evidence="4" id="KW-1185">Reference proteome</keyword>
<keyword evidence="3" id="KW-0378">Hydrolase</keyword>
<dbReference type="GO" id="GO:0016787">
    <property type="term" value="F:hydrolase activity"/>
    <property type="evidence" value="ECO:0007669"/>
    <property type="project" value="UniProtKB-KW"/>
</dbReference>
<dbReference type="SUPFAM" id="SSF53474">
    <property type="entry name" value="alpha/beta-Hydrolases"/>
    <property type="match status" value="1"/>
</dbReference>
<feature type="domain" description="AB hydrolase-1" evidence="2">
    <location>
        <begin position="21"/>
        <end position="265"/>
    </location>
</feature>
<sequence>MKPSPPPATWISQEPGEERYVLLHGMVMAPCFWQTYAPPITRRGATVAYPLPGHAPWLLEGAQTAITREMLTDQLAAAIRRDFDGKPVVLIGHSTGGFTALLLALAHPDLVKSIVLIGAFACGRFDGQERLAARLLRIPHLGPLLFRQFFRRWTATSERFRWGSIECVFDKSCPWEDEIAIRTMDAVRHHLLRARPDEIAACIQFMSSTSLLQELSSVAKPVLNIIGANDEIVPPPHQLRLSRLIAGAQTVILRNCGHLPMVEHREMTDTLIEGFLRSPPGSRGFRDAAIGATFRLTDLELQDGQVLHQPGKTEQSQSDGVLRAPRRAMTQG</sequence>
<protein>
    <submittedName>
        <fullName evidence="3">Alpha/beta hydrolase</fullName>
    </submittedName>
</protein>
<dbReference type="InterPro" id="IPR029058">
    <property type="entry name" value="AB_hydrolase_fold"/>
</dbReference>
<dbReference type="Pfam" id="PF12697">
    <property type="entry name" value="Abhydrolase_6"/>
    <property type="match status" value="1"/>
</dbReference>
<evidence type="ECO:0000256" key="1">
    <source>
        <dbReference type="SAM" id="MobiDB-lite"/>
    </source>
</evidence>
<accession>A0ABX6QJG0</accession>
<dbReference type="EMBL" id="CP058350">
    <property type="protein sequence ID" value="QLF68699.1"/>
    <property type="molecule type" value="Genomic_DNA"/>
</dbReference>
<gene>
    <name evidence="3" type="ORF">FE840_003555</name>
</gene>
<organism evidence="3 4">
    <name type="scientific">Peteryoungia desertarenae</name>
    <dbReference type="NCBI Taxonomy" id="1813451"/>
    <lineage>
        <taxon>Bacteria</taxon>
        <taxon>Pseudomonadati</taxon>
        <taxon>Pseudomonadota</taxon>
        <taxon>Alphaproteobacteria</taxon>
        <taxon>Hyphomicrobiales</taxon>
        <taxon>Rhizobiaceae</taxon>
        <taxon>Peteryoungia</taxon>
    </lineage>
</organism>